<dbReference type="Proteomes" id="UP000235826">
    <property type="component" value="Chromosome"/>
</dbReference>
<dbReference type="CDD" id="cd06171">
    <property type="entry name" value="Sigma70_r4"/>
    <property type="match status" value="1"/>
</dbReference>
<dbReference type="KEGG" id="fek:C1H87_18540"/>
<dbReference type="InterPro" id="IPR007627">
    <property type="entry name" value="RNA_pol_sigma70_r2"/>
</dbReference>
<dbReference type="Pfam" id="PF04542">
    <property type="entry name" value="Sigma70_r2"/>
    <property type="match status" value="1"/>
</dbReference>
<keyword evidence="2" id="KW-0805">Transcription regulation</keyword>
<reference evidence="7 8" key="1">
    <citation type="submission" date="2018-01" db="EMBL/GenBank/DDBJ databases">
        <title>Complete genome sequence of Flavivirga eckloniae ECD14 isolated from seaweed Ecklonia cava.</title>
        <authorList>
            <person name="Lee J.H."/>
            <person name="Baik K.S."/>
            <person name="Seong C.N."/>
        </authorList>
    </citation>
    <scope>NUCLEOTIDE SEQUENCE [LARGE SCALE GENOMIC DNA]</scope>
    <source>
        <strain evidence="7 8">ECD14</strain>
    </source>
</reference>
<dbReference type="InterPro" id="IPR036388">
    <property type="entry name" value="WH-like_DNA-bd_sf"/>
</dbReference>
<feature type="domain" description="RNA polymerase sigma-70 region 2" evidence="5">
    <location>
        <begin position="27"/>
        <end position="93"/>
    </location>
</feature>
<dbReference type="NCBIfam" id="TIGR02985">
    <property type="entry name" value="Sig70_bacteroi1"/>
    <property type="match status" value="1"/>
</dbReference>
<dbReference type="SUPFAM" id="SSF88946">
    <property type="entry name" value="Sigma2 domain of RNA polymerase sigma factors"/>
    <property type="match status" value="1"/>
</dbReference>
<dbReference type="RefSeq" id="WP_102757246.1">
    <property type="nucleotide sequence ID" value="NZ_CP025791.1"/>
</dbReference>
<evidence type="ECO:0000256" key="4">
    <source>
        <dbReference type="ARBA" id="ARBA00023163"/>
    </source>
</evidence>
<dbReference type="PANTHER" id="PTHR43133">
    <property type="entry name" value="RNA POLYMERASE ECF-TYPE SIGMA FACTO"/>
    <property type="match status" value="1"/>
</dbReference>
<feature type="domain" description="RNA polymerase sigma factor 70 region 4 type 2" evidence="6">
    <location>
        <begin position="123"/>
        <end position="172"/>
    </location>
</feature>
<keyword evidence="8" id="KW-1185">Reference proteome</keyword>
<comment type="similarity">
    <text evidence="1">Belongs to the sigma-70 factor family. ECF subfamily.</text>
</comment>
<dbReference type="InterPro" id="IPR014327">
    <property type="entry name" value="RNA_pol_sigma70_bacteroid"/>
</dbReference>
<dbReference type="AlphaFoldDB" id="A0A2K9PU54"/>
<name>A0A2K9PU54_9FLAO</name>
<organism evidence="7 8">
    <name type="scientific">Flavivirga eckloniae</name>
    <dbReference type="NCBI Taxonomy" id="1803846"/>
    <lineage>
        <taxon>Bacteria</taxon>
        <taxon>Pseudomonadati</taxon>
        <taxon>Bacteroidota</taxon>
        <taxon>Flavobacteriia</taxon>
        <taxon>Flavobacteriales</taxon>
        <taxon>Flavobacteriaceae</taxon>
        <taxon>Flavivirga</taxon>
    </lineage>
</organism>
<dbReference type="InterPro" id="IPR013324">
    <property type="entry name" value="RNA_pol_sigma_r3/r4-like"/>
</dbReference>
<dbReference type="PANTHER" id="PTHR43133:SF46">
    <property type="entry name" value="RNA POLYMERASE SIGMA-70 FACTOR ECF SUBFAMILY"/>
    <property type="match status" value="1"/>
</dbReference>
<dbReference type="InterPro" id="IPR013325">
    <property type="entry name" value="RNA_pol_sigma_r2"/>
</dbReference>
<protein>
    <recommendedName>
        <fullName evidence="9">RNA polymerase sigma-70 factor</fullName>
    </recommendedName>
</protein>
<accession>A0A2K9PU54</accession>
<dbReference type="GO" id="GO:0003677">
    <property type="term" value="F:DNA binding"/>
    <property type="evidence" value="ECO:0007669"/>
    <property type="project" value="InterPro"/>
</dbReference>
<evidence type="ECO:0000259" key="5">
    <source>
        <dbReference type="Pfam" id="PF04542"/>
    </source>
</evidence>
<dbReference type="NCBIfam" id="TIGR02937">
    <property type="entry name" value="sigma70-ECF"/>
    <property type="match status" value="1"/>
</dbReference>
<sequence>MNKHKQNISLTVASLKKGDELAFKAIYSEHSKELNAFINSFTKNQMQTDDILQDTFIKLWNGRERLDEKSSISSFLRKTAYNTFVDKYRKKKREQSMLDGWLYKRLNQMITEDEDIRKKKIKLVQEAIEKLPPRCKEIFLLSKFEHLKYAEIAEQLNISIKTVEVQMGNAFKIIRKEIESKNSLYLVVLLLKHSIKKIGKNLVKP</sequence>
<evidence type="ECO:0000256" key="1">
    <source>
        <dbReference type="ARBA" id="ARBA00010641"/>
    </source>
</evidence>
<evidence type="ECO:0000256" key="3">
    <source>
        <dbReference type="ARBA" id="ARBA00023082"/>
    </source>
</evidence>
<dbReference type="SUPFAM" id="SSF88659">
    <property type="entry name" value="Sigma3 and sigma4 domains of RNA polymerase sigma factors"/>
    <property type="match status" value="1"/>
</dbReference>
<dbReference type="InterPro" id="IPR039425">
    <property type="entry name" value="RNA_pol_sigma-70-like"/>
</dbReference>
<dbReference type="OrthoDB" id="759001at2"/>
<dbReference type="Gene3D" id="1.10.1740.10">
    <property type="match status" value="1"/>
</dbReference>
<dbReference type="Gene3D" id="1.10.10.10">
    <property type="entry name" value="Winged helix-like DNA-binding domain superfamily/Winged helix DNA-binding domain"/>
    <property type="match status" value="1"/>
</dbReference>
<evidence type="ECO:0000256" key="2">
    <source>
        <dbReference type="ARBA" id="ARBA00023015"/>
    </source>
</evidence>
<dbReference type="InterPro" id="IPR014284">
    <property type="entry name" value="RNA_pol_sigma-70_dom"/>
</dbReference>
<dbReference type="GO" id="GO:0016987">
    <property type="term" value="F:sigma factor activity"/>
    <property type="evidence" value="ECO:0007669"/>
    <property type="project" value="UniProtKB-KW"/>
</dbReference>
<dbReference type="Pfam" id="PF08281">
    <property type="entry name" value="Sigma70_r4_2"/>
    <property type="match status" value="1"/>
</dbReference>
<keyword evidence="4" id="KW-0804">Transcription</keyword>
<evidence type="ECO:0000313" key="8">
    <source>
        <dbReference type="Proteomes" id="UP000235826"/>
    </source>
</evidence>
<dbReference type="EMBL" id="CP025791">
    <property type="protein sequence ID" value="AUP80600.1"/>
    <property type="molecule type" value="Genomic_DNA"/>
</dbReference>
<gene>
    <name evidence="7" type="ORF">C1H87_18540</name>
</gene>
<evidence type="ECO:0000313" key="7">
    <source>
        <dbReference type="EMBL" id="AUP80600.1"/>
    </source>
</evidence>
<proteinExistence type="inferred from homology"/>
<evidence type="ECO:0000259" key="6">
    <source>
        <dbReference type="Pfam" id="PF08281"/>
    </source>
</evidence>
<keyword evidence="3" id="KW-0731">Sigma factor</keyword>
<dbReference type="InterPro" id="IPR013249">
    <property type="entry name" value="RNA_pol_sigma70_r4_t2"/>
</dbReference>
<evidence type="ECO:0008006" key="9">
    <source>
        <dbReference type="Google" id="ProtNLM"/>
    </source>
</evidence>
<dbReference type="GO" id="GO:0006352">
    <property type="term" value="P:DNA-templated transcription initiation"/>
    <property type="evidence" value="ECO:0007669"/>
    <property type="project" value="InterPro"/>
</dbReference>